<proteinExistence type="predicted"/>
<dbReference type="InterPro" id="IPR009057">
    <property type="entry name" value="Homeodomain-like_sf"/>
</dbReference>
<feature type="domain" description="HTH araC/xylS-type" evidence="4">
    <location>
        <begin position="224"/>
        <end position="325"/>
    </location>
</feature>
<dbReference type="SMART" id="SM00342">
    <property type="entry name" value="HTH_ARAC"/>
    <property type="match status" value="1"/>
</dbReference>
<dbReference type="InterPro" id="IPR018062">
    <property type="entry name" value="HTH_AraC-typ_CS"/>
</dbReference>
<dbReference type="SUPFAM" id="SSF46689">
    <property type="entry name" value="Homeodomain-like"/>
    <property type="match status" value="2"/>
</dbReference>
<evidence type="ECO:0000313" key="6">
    <source>
        <dbReference type="Proteomes" id="UP000094291"/>
    </source>
</evidence>
<dbReference type="OrthoDB" id="6670788at2"/>
<dbReference type="GO" id="GO:0043565">
    <property type="term" value="F:sequence-specific DNA binding"/>
    <property type="evidence" value="ECO:0007669"/>
    <property type="project" value="InterPro"/>
</dbReference>
<dbReference type="Proteomes" id="UP000094291">
    <property type="component" value="Unassembled WGS sequence"/>
</dbReference>
<dbReference type="InterPro" id="IPR018060">
    <property type="entry name" value="HTH_AraC"/>
</dbReference>
<protein>
    <recommendedName>
        <fullName evidence="4">HTH araC/xylS-type domain-containing protein</fullName>
    </recommendedName>
</protein>
<evidence type="ECO:0000256" key="3">
    <source>
        <dbReference type="ARBA" id="ARBA00023163"/>
    </source>
</evidence>
<dbReference type="STRING" id="197479.BFW38_16640"/>
<keyword evidence="2" id="KW-0238">DNA-binding</keyword>
<keyword evidence="3" id="KW-0804">Transcription</keyword>
<organism evidence="5 6">
    <name type="scientific">Terasakiispira papahanaumokuakeensis</name>
    <dbReference type="NCBI Taxonomy" id="197479"/>
    <lineage>
        <taxon>Bacteria</taxon>
        <taxon>Pseudomonadati</taxon>
        <taxon>Pseudomonadota</taxon>
        <taxon>Gammaproteobacteria</taxon>
        <taxon>Oceanospirillales</taxon>
        <taxon>Terasakiispira</taxon>
    </lineage>
</organism>
<dbReference type="PANTHER" id="PTHR47893">
    <property type="entry name" value="REGULATORY PROTEIN PCHR"/>
    <property type="match status" value="1"/>
</dbReference>
<name>A0A1E2VDM0_9GAMM</name>
<dbReference type="PROSITE" id="PS01124">
    <property type="entry name" value="HTH_ARAC_FAMILY_2"/>
    <property type="match status" value="1"/>
</dbReference>
<evidence type="ECO:0000313" key="5">
    <source>
        <dbReference type="EMBL" id="ODC04916.1"/>
    </source>
</evidence>
<dbReference type="EMBL" id="MDTQ01000001">
    <property type="protein sequence ID" value="ODC04916.1"/>
    <property type="molecule type" value="Genomic_DNA"/>
</dbReference>
<accession>A0A1E2VDM0</accession>
<dbReference type="RefSeq" id="WP_068999900.1">
    <property type="nucleotide sequence ID" value="NZ_MDTQ01000001.1"/>
</dbReference>
<dbReference type="GO" id="GO:0003700">
    <property type="term" value="F:DNA-binding transcription factor activity"/>
    <property type="evidence" value="ECO:0007669"/>
    <property type="project" value="InterPro"/>
</dbReference>
<keyword evidence="6" id="KW-1185">Reference proteome</keyword>
<dbReference type="AlphaFoldDB" id="A0A1E2VDM0"/>
<sequence length="331" mass="37324">MSTPSTSCQHVVYAQQLREISQVLAHNQAFEAPQWTPREPLLNGQMSVFEIQPGLLLRRVDVYDRYDLLSQAQLHPGIKISLVLEGQAEVAFDQQVIQLRAPDAGGVIVTLPKTAAFSRYGYAGRYERTLTLTMMPEWLQNSGIDWLYLRNTFNEARLQPWQPSIALRQALTALFSPQLGSTTHEAQRLQITGYALALAGEALDFMALPEHYRRPRYTQAQTDPRIARLLRQLDAGQGLMQSQETLATQLNMSLSALQRQFRRHTGETLGHYLRHRRLKRAQQSLSQGQTTIDEAAALAGYTSAANFATAFKKTFGLNPRDCQNHDPLHKA</sequence>
<dbReference type="Pfam" id="PF12833">
    <property type="entry name" value="HTH_18"/>
    <property type="match status" value="1"/>
</dbReference>
<evidence type="ECO:0000259" key="4">
    <source>
        <dbReference type="PROSITE" id="PS01124"/>
    </source>
</evidence>
<reference evidence="5 6" key="1">
    <citation type="submission" date="2016-08" db="EMBL/GenBank/DDBJ databases">
        <authorList>
            <person name="Seilhamer J.J."/>
        </authorList>
    </citation>
    <scope>NUCLEOTIDE SEQUENCE [LARGE SCALE GENOMIC DNA]</scope>
    <source>
        <strain evidence="5 6">PH27A</strain>
    </source>
</reference>
<gene>
    <name evidence="5" type="ORF">BFW38_16640</name>
</gene>
<dbReference type="PROSITE" id="PS00041">
    <property type="entry name" value="HTH_ARAC_FAMILY_1"/>
    <property type="match status" value="1"/>
</dbReference>
<evidence type="ECO:0000256" key="2">
    <source>
        <dbReference type="ARBA" id="ARBA00023125"/>
    </source>
</evidence>
<dbReference type="Gene3D" id="1.10.10.60">
    <property type="entry name" value="Homeodomain-like"/>
    <property type="match status" value="2"/>
</dbReference>
<dbReference type="InterPro" id="IPR053142">
    <property type="entry name" value="PchR_regulatory_protein"/>
</dbReference>
<evidence type="ECO:0000256" key="1">
    <source>
        <dbReference type="ARBA" id="ARBA00023015"/>
    </source>
</evidence>
<dbReference type="PANTHER" id="PTHR47893:SF1">
    <property type="entry name" value="REGULATORY PROTEIN PCHR"/>
    <property type="match status" value="1"/>
</dbReference>
<comment type="caution">
    <text evidence="5">The sequence shown here is derived from an EMBL/GenBank/DDBJ whole genome shotgun (WGS) entry which is preliminary data.</text>
</comment>
<keyword evidence="1" id="KW-0805">Transcription regulation</keyword>